<dbReference type="eggNOG" id="COG2121">
    <property type="taxonomic scope" value="Bacteria"/>
</dbReference>
<dbReference type="STRING" id="889378.Spiaf_2432"/>
<accession>H9ULS0</accession>
<dbReference type="Pfam" id="PF04028">
    <property type="entry name" value="DUF374"/>
    <property type="match status" value="1"/>
</dbReference>
<gene>
    <name evidence="2" type="ordered locus">Spiaf_2432</name>
</gene>
<dbReference type="AlphaFoldDB" id="H9ULS0"/>
<protein>
    <recommendedName>
        <fullName evidence="1">DUF374 domain-containing protein</fullName>
    </recommendedName>
</protein>
<dbReference type="InterPro" id="IPR007172">
    <property type="entry name" value="DUF374"/>
</dbReference>
<dbReference type="KEGG" id="sfc:Spiaf_2432"/>
<dbReference type="PATRIC" id="fig|889378.3.peg.2408"/>
<name>H9ULS0_SPIAZ</name>
<reference evidence="3" key="1">
    <citation type="journal article" date="2013" name="Stand. Genomic Sci.">
        <title>Complete genome sequence of the halophilic bacterium Spirochaeta africana type strain (Z-7692(T)) from the alkaline Lake Magadi in the East African Rift.</title>
        <authorList>
            <person name="Liolos K."/>
            <person name="Abt B."/>
            <person name="Scheuner C."/>
            <person name="Teshima H."/>
            <person name="Held B."/>
            <person name="Lapidus A."/>
            <person name="Nolan M."/>
            <person name="Lucas S."/>
            <person name="Deshpande S."/>
            <person name="Cheng J.F."/>
            <person name="Tapia R."/>
            <person name="Goodwin L.A."/>
            <person name="Pitluck S."/>
            <person name="Pagani I."/>
            <person name="Ivanova N."/>
            <person name="Mavromatis K."/>
            <person name="Mikhailova N."/>
            <person name="Huntemann M."/>
            <person name="Pati A."/>
            <person name="Chen A."/>
            <person name="Palaniappan K."/>
            <person name="Land M."/>
            <person name="Rohde M."/>
            <person name="Tindall B.J."/>
            <person name="Detter J.C."/>
            <person name="Goker M."/>
            <person name="Bristow J."/>
            <person name="Eisen J.A."/>
            <person name="Markowitz V."/>
            <person name="Hugenholtz P."/>
            <person name="Woyke T."/>
            <person name="Klenk H.P."/>
            <person name="Kyrpides N.C."/>
        </authorList>
    </citation>
    <scope>NUCLEOTIDE SEQUENCE</scope>
    <source>
        <strain evidence="3">ATCC 700263 / DSM 8902 / Z-7692</strain>
    </source>
</reference>
<dbReference type="OrthoDB" id="9810508at2"/>
<feature type="domain" description="DUF374" evidence="1">
    <location>
        <begin position="58"/>
        <end position="128"/>
    </location>
</feature>
<organism evidence="2 3">
    <name type="scientific">Spirochaeta africana (strain ATCC 700263 / DSM 8902 / Z-7692)</name>
    <dbReference type="NCBI Taxonomy" id="889378"/>
    <lineage>
        <taxon>Bacteria</taxon>
        <taxon>Pseudomonadati</taxon>
        <taxon>Spirochaetota</taxon>
        <taxon>Spirochaetia</taxon>
        <taxon>Spirochaetales</taxon>
        <taxon>Spirochaetaceae</taxon>
        <taxon>Spirochaeta</taxon>
    </lineage>
</organism>
<keyword evidence="3" id="KW-1185">Reference proteome</keyword>
<evidence type="ECO:0000313" key="2">
    <source>
        <dbReference type="EMBL" id="AFG38463.1"/>
    </source>
</evidence>
<proteinExistence type="predicted"/>
<evidence type="ECO:0000313" key="3">
    <source>
        <dbReference type="Proteomes" id="UP000007383"/>
    </source>
</evidence>
<sequence>MLPLLTLCTRGVLIAVYRLLGLSVRIIDDPIDQLRAHRRNANNILFGIWHEFSVVGIYWYRHRRGSALVEDSWKGDVLAGIMNHFGFKDFRINSNNSRAYGRGVLGFIRYLKDGHDGTIAMDGPNGPARQAKPGILHIAAKSGALIIPGGAYFSHAIRFKKRWDNYQIPLPFSRCHMVFGEPFEVPPDFREREQEVLDELNRITDELTEEARQRGRAYSRSSALISVKSERLERATA</sequence>
<dbReference type="HOGENOM" id="CLU_086327_2_0_12"/>
<dbReference type="RefSeq" id="WP_014456445.1">
    <property type="nucleotide sequence ID" value="NC_017098.1"/>
</dbReference>
<dbReference type="Proteomes" id="UP000007383">
    <property type="component" value="Chromosome"/>
</dbReference>
<dbReference type="EMBL" id="CP003282">
    <property type="protein sequence ID" value="AFG38463.1"/>
    <property type="molecule type" value="Genomic_DNA"/>
</dbReference>
<evidence type="ECO:0000259" key="1">
    <source>
        <dbReference type="Pfam" id="PF04028"/>
    </source>
</evidence>